<evidence type="ECO:0000313" key="1">
    <source>
        <dbReference type="EMBL" id="LAA53853.1"/>
    </source>
</evidence>
<sequence>MEGTGVLLQEGDGGRSIGSDVLVNELHEFGDEARQVARKLPVAQKQLDEGKETVPHRLLVLVLKNLRLQELQNAQHMEEEGEMLLLAEFLEIEVDPAMQKSGDHWQVPEQEDGVSHGQLPTCHIGVPEPAFIHPHIAGVGEEGDEPVDQAVQLAEAAVGGPFAGQEGLGPRYQELRQLKVHLQEEVMAVFSHGALSPLLDGGDQVLGDFLDPLHVPMAATQEQGQPGLGDRRAGLLGVRGSAFRFRQDELHQA</sequence>
<dbReference type="AlphaFoldDB" id="A0A2D4G293"/>
<proteinExistence type="predicted"/>
<accession>A0A2D4G293</accession>
<organism evidence="1">
    <name type="scientific">Micrurus corallinus</name>
    <name type="common">Brazilian coral snake</name>
    <dbReference type="NCBI Taxonomy" id="54390"/>
    <lineage>
        <taxon>Eukaryota</taxon>
        <taxon>Metazoa</taxon>
        <taxon>Chordata</taxon>
        <taxon>Craniata</taxon>
        <taxon>Vertebrata</taxon>
        <taxon>Euteleostomi</taxon>
        <taxon>Lepidosauria</taxon>
        <taxon>Squamata</taxon>
        <taxon>Bifurcata</taxon>
        <taxon>Unidentata</taxon>
        <taxon>Episquamata</taxon>
        <taxon>Toxicofera</taxon>
        <taxon>Serpentes</taxon>
        <taxon>Colubroidea</taxon>
        <taxon>Elapidae</taxon>
        <taxon>Elapinae</taxon>
        <taxon>Micrurus</taxon>
    </lineage>
</organism>
<reference evidence="1" key="2">
    <citation type="submission" date="2017-11" db="EMBL/GenBank/DDBJ databases">
        <title>Coralsnake Venomics: Analyses of Venom Gland Transcriptomes and Proteomes of Six Brazilian Taxa.</title>
        <authorList>
            <person name="Aird S.D."/>
            <person name="Jorge da Silva N."/>
            <person name="Qiu L."/>
            <person name="Villar-Briones A."/>
            <person name="Aparecida-Saddi V."/>
            <person name="Campos-Telles M.P."/>
            <person name="Grau M."/>
            <person name="Mikheyev A.S."/>
        </authorList>
    </citation>
    <scope>NUCLEOTIDE SEQUENCE</scope>
    <source>
        <tissue evidence="1">Venom_gland</tissue>
    </source>
</reference>
<protein>
    <submittedName>
        <fullName evidence="1">Uncharacterized protein</fullName>
    </submittedName>
</protein>
<dbReference type="EMBL" id="IACJ01099373">
    <property type="protein sequence ID" value="LAA53853.1"/>
    <property type="molecule type" value="Transcribed_RNA"/>
</dbReference>
<reference evidence="1" key="1">
    <citation type="submission" date="2017-07" db="EMBL/GenBank/DDBJ databases">
        <authorList>
            <person name="Mikheyev A."/>
            <person name="Grau M."/>
        </authorList>
    </citation>
    <scope>NUCLEOTIDE SEQUENCE</scope>
    <source>
        <tissue evidence="1">Venom_gland</tissue>
    </source>
</reference>
<name>A0A2D4G293_MICCO</name>